<evidence type="ECO:0000256" key="2">
    <source>
        <dbReference type="ARBA" id="ARBA00022741"/>
    </source>
</evidence>
<keyword evidence="3" id="KW-0378">Hydrolase</keyword>
<dbReference type="Pfam" id="PF03029">
    <property type="entry name" value="ATP_bind_1"/>
    <property type="match status" value="1"/>
</dbReference>
<evidence type="ECO:0000313" key="6">
    <source>
        <dbReference type="RefSeq" id="WP_028313034.1"/>
    </source>
</evidence>
<name>A0A8B6X709_9BURK</name>
<dbReference type="CDD" id="cd00882">
    <property type="entry name" value="Ras_like_GTPase"/>
    <property type="match status" value="1"/>
</dbReference>
<keyword evidence="2" id="KW-0547">Nucleotide-binding</keyword>
<dbReference type="PANTHER" id="PTHR42708:SF1">
    <property type="entry name" value="GLIDING MOTILITY PROTEIN MGLA"/>
    <property type="match status" value="1"/>
</dbReference>
<accession>A0A8B6X709</accession>
<proteinExistence type="inferred from homology"/>
<reference evidence="6" key="2">
    <citation type="submission" date="2025-08" db="UniProtKB">
        <authorList>
            <consortium name="RefSeq"/>
        </authorList>
    </citation>
    <scope>IDENTIFICATION</scope>
</reference>
<dbReference type="SUPFAM" id="SSF52540">
    <property type="entry name" value="P-loop containing nucleoside triphosphate hydrolases"/>
    <property type="match status" value="1"/>
</dbReference>
<dbReference type="PANTHER" id="PTHR42708">
    <property type="entry name" value="ATP/GTP-BINDING PROTEIN-RELATED"/>
    <property type="match status" value="1"/>
</dbReference>
<comment type="similarity">
    <text evidence="1">Belongs to the GPN-loop GTPase family.</text>
</comment>
<dbReference type="InterPro" id="IPR052705">
    <property type="entry name" value="Gliding_Motility_GTPase"/>
</dbReference>
<dbReference type="InterPro" id="IPR027417">
    <property type="entry name" value="P-loop_NTPase"/>
</dbReference>
<evidence type="ECO:0000256" key="4">
    <source>
        <dbReference type="ARBA" id="ARBA00023134"/>
    </source>
</evidence>
<organism evidence="5 6">
    <name type="scientific">Derxia gummosa DSM 723</name>
    <dbReference type="NCBI Taxonomy" id="1121388"/>
    <lineage>
        <taxon>Bacteria</taxon>
        <taxon>Pseudomonadati</taxon>
        <taxon>Pseudomonadota</taxon>
        <taxon>Betaproteobacteria</taxon>
        <taxon>Burkholderiales</taxon>
        <taxon>Alcaligenaceae</taxon>
        <taxon>Derxia</taxon>
    </lineage>
</organism>
<evidence type="ECO:0000313" key="5">
    <source>
        <dbReference type="Proteomes" id="UP000675920"/>
    </source>
</evidence>
<dbReference type="OrthoDB" id="4319884at2"/>
<dbReference type="GO" id="GO:0016787">
    <property type="term" value="F:hydrolase activity"/>
    <property type="evidence" value="ECO:0007669"/>
    <property type="project" value="UniProtKB-KW"/>
</dbReference>
<keyword evidence="4" id="KW-0342">GTP-binding</keyword>
<dbReference type="Gene3D" id="3.40.50.300">
    <property type="entry name" value="P-loop containing nucleotide triphosphate hydrolases"/>
    <property type="match status" value="1"/>
</dbReference>
<dbReference type="AlphaFoldDB" id="A0A8B6X709"/>
<protein>
    <submittedName>
        <fullName evidence="6">GTP-binding protein</fullName>
        <ecNumber evidence="6">3.6.5.-</ecNumber>
    </submittedName>
</protein>
<sequence>MSKILFVGPMGAGKTTAIAAISSIEPIRTEAGNEDRAQSAKDTTTVAMDYGEIMLGNQEIVALYGAPGQDRFDFMWTILMRGALGAVLLLDHTRPDPLADLDRYLDSFATFAGRGNLVIGVGRLAPEAQARIHDYQAVARAHGRALPIFAVDVRRRDDVLLLVEALIATAELNAGHAAGGGAA</sequence>
<dbReference type="RefSeq" id="WP_028313034.1">
    <property type="nucleotide sequence ID" value="NZ_KI519500.1"/>
</dbReference>
<dbReference type="InterPro" id="IPR004130">
    <property type="entry name" value="Gpn"/>
</dbReference>
<dbReference type="GO" id="GO:0005525">
    <property type="term" value="F:GTP binding"/>
    <property type="evidence" value="ECO:0007669"/>
    <property type="project" value="UniProtKB-KW"/>
</dbReference>
<dbReference type="Proteomes" id="UP000675920">
    <property type="component" value="Unplaced"/>
</dbReference>
<evidence type="ECO:0000256" key="1">
    <source>
        <dbReference type="ARBA" id="ARBA00005290"/>
    </source>
</evidence>
<dbReference type="EC" id="3.6.5.-" evidence="6"/>
<evidence type="ECO:0000256" key="3">
    <source>
        <dbReference type="ARBA" id="ARBA00022801"/>
    </source>
</evidence>
<reference evidence="6" key="1">
    <citation type="journal article" date="2001" name="Physiol. Rev.">
        <title>Small GTP-binding proteins.</title>
        <authorList>
            <person name="Takai Y."/>
            <person name="Sasaki T."/>
            <person name="Matozaki T."/>
        </authorList>
    </citation>
    <scope>NUCLEOTIDE SEQUENCE</scope>
</reference>
<keyword evidence="5" id="KW-1185">Reference proteome</keyword>